<dbReference type="InParanoid" id="A9V3A4"/>
<dbReference type="Proteomes" id="UP000001357">
    <property type="component" value="Unassembled WGS sequence"/>
</dbReference>
<dbReference type="EMBL" id="CH991556">
    <property type="protein sequence ID" value="EDQ88154.1"/>
    <property type="molecule type" value="Genomic_DNA"/>
</dbReference>
<evidence type="ECO:0000313" key="2">
    <source>
        <dbReference type="EMBL" id="EDQ88154.1"/>
    </source>
</evidence>
<organism evidence="2 3">
    <name type="scientific">Monosiga brevicollis</name>
    <name type="common">Choanoflagellate</name>
    <dbReference type="NCBI Taxonomy" id="81824"/>
    <lineage>
        <taxon>Eukaryota</taxon>
        <taxon>Choanoflagellata</taxon>
        <taxon>Craspedida</taxon>
        <taxon>Salpingoecidae</taxon>
        <taxon>Monosiga</taxon>
    </lineage>
</organism>
<accession>A9V3A4</accession>
<keyword evidence="3" id="KW-1185">Reference proteome</keyword>
<name>A9V3A4_MONBE</name>
<reference evidence="2 3" key="1">
    <citation type="journal article" date="2008" name="Nature">
        <title>The genome of the choanoflagellate Monosiga brevicollis and the origin of metazoans.</title>
        <authorList>
            <consortium name="JGI Sequencing"/>
            <person name="King N."/>
            <person name="Westbrook M.J."/>
            <person name="Young S.L."/>
            <person name="Kuo A."/>
            <person name="Abedin M."/>
            <person name="Chapman J."/>
            <person name="Fairclough S."/>
            <person name="Hellsten U."/>
            <person name="Isogai Y."/>
            <person name="Letunic I."/>
            <person name="Marr M."/>
            <person name="Pincus D."/>
            <person name="Putnam N."/>
            <person name="Rokas A."/>
            <person name="Wright K.J."/>
            <person name="Zuzow R."/>
            <person name="Dirks W."/>
            <person name="Good M."/>
            <person name="Goodstein D."/>
            <person name="Lemons D."/>
            <person name="Li W."/>
            <person name="Lyons J.B."/>
            <person name="Morris A."/>
            <person name="Nichols S."/>
            <person name="Richter D.J."/>
            <person name="Salamov A."/>
            <person name="Bork P."/>
            <person name="Lim W.A."/>
            <person name="Manning G."/>
            <person name="Miller W.T."/>
            <person name="McGinnis W."/>
            <person name="Shapiro H."/>
            <person name="Tjian R."/>
            <person name="Grigoriev I.V."/>
            <person name="Rokhsar D."/>
        </authorList>
    </citation>
    <scope>NUCLEOTIDE SEQUENCE [LARGE SCALE GENOMIC DNA]</scope>
    <source>
        <strain evidence="3">MX1 / ATCC 50154</strain>
    </source>
</reference>
<evidence type="ECO:0000256" key="1">
    <source>
        <dbReference type="SAM" id="MobiDB-lite"/>
    </source>
</evidence>
<dbReference type="RefSeq" id="XP_001747230.1">
    <property type="nucleotide sequence ID" value="XM_001747178.1"/>
</dbReference>
<dbReference type="AlphaFoldDB" id="A9V3A4"/>
<proteinExistence type="predicted"/>
<dbReference type="KEGG" id="mbr:MONBRDRAFT_37687"/>
<dbReference type="GeneID" id="5892329"/>
<evidence type="ECO:0000313" key="3">
    <source>
        <dbReference type="Proteomes" id="UP000001357"/>
    </source>
</evidence>
<dbReference type="Gene3D" id="1.25.10.10">
    <property type="entry name" value="Leucine-rich Repeat Variant"/>
    <property type="match status" value="1"/>
</dbReference>
<dbReference type="InterPro" id="IPR016024">
    <property type="entry name" value="ARM-type_fold"/>
</dbReference>
<gene>
    <name evidence="2" type="ORF">MONBRDRAFT_37687</name>
</gene>
<dbReference type="SUPFAM" id="SSF48371">
    <property type="entry name" value="ARM repeat"/>
    <property type="match status" value="1"/>
</dbReference>
<feature type="region of interest" description="Disordered" evidence="1">
    <location>
        <begin position="1"/>
        <end position="22"/>
    </location>
</feature>
<sequence>MAGQPELGRTEAEHGQGLSDSHGEALDIQLKLDQRTEAELEALKVYVDEGATIELCNNAFQRLASRACRSDFYHVVFEGWRYLRQDLRTEGLDADKAFQYCHDRLISLPPETGSALELGFVYDLVAELILGIDARRSDSDLAQHFFFPARWKRWSALIEELDLNRHLHAAITIHDEATATRCAELVKLICFCRTYAQLRTPEADLSSLWPSLSACLHSPNVNLHAFVRNTTCHLVTLTSHHVQQDVIHKLLAVIASAASPLVQQEACLTLMLVVNDVQAALLRRKQDLAQTPALGRALEACLPVLQELIMLRGHFNLRACALKAAQQLVLLMNMTTWQACLPVRGSGNELERISATWFILLRQWPGLSTLPFVPVSQAPVITIDVPLPMSDLIQDVTALADDERCHLAALCAVGALSAIVEAAGYASRLWQPLWRSGEYLIHLTGCSALVQFFVKQAETCLRELEVHRLSAPWRYAEGALNFIATLIQEEASPSGHLVERYGRMLSHAVTVPDPPDTLARVLEDASRAEVEDSLRIYALRHGPGKGLRFNDAWQTLIEPALRSRLPEVRTAAVQGLGLLKALKHPFCERSLLEMVQNDEDSEVRMAAMVVLWGEDPHDPQRPRANATYSQYLAAHALRRSALFLAPICEELRAMELGVKLHNAEAECC</sequence>
<protein>
    <submittedName>
        <fullName evidence="2">Uncharacterized protein</fullName>
    </submittedName>
</protein>
<dbReference type="InterPro" id="IPR011989">
    <property type="entry name" value="ARM-like"/>
</dbReference>